<organism evidence="1 2">
    <name type="scientific">Gossypium barbadense</name>
    <name type="common">Sea Island cotton</name>
    <name type="synonym">Hibiscus barbadensis</name>
    <dbReference type="NCBI Taxonomy" id="3634"/>
    <lineage>
        <taxon>Eukaryota</taxon>
        <taxon>Viridiplantae</taxon>
        <taxon>Streptophyta</taxon>
        <taxon>Embryophyta</taxon>
        <taxon>Tracheophyta</taxon>
        <taxon>Spermatophyta</taxon>
        <taxon>Magnoliopsida</taxon>
        <taxon>eudicotyledons</taxon>
        <taxon>Gunneridae</taxon>
        <taxon>Pentapetalae</taxon>
        <taxon>rosids</taxon>
        <taxon>malvids</taxon>
        <taxon>Malvales</taxon>
        <taxon>Malvaceae</taxon>
        <taxon>Malvoideae</taxon>
        <taxon>Gossypium</taxon>
    </lineage>
</organism>
<protein>
    <submittedName>
        <fullName evidence="1">Uncharacterized protein</fullName>
    </submittedName>
</protein>
<proteinExistence type="predicted"/>
<dbReference type="Proteomes" id="UP000239757">
    <property type="component" value="Unassembled WGS sequence"/>
</dbReference>
<dbReference type="AlphaFoldDB" id="A0A2P5YQA9"/>
<dbReference type="EMBL" id="KZ662897">
    <property type="protein sequence ID" value="PPS17731.1"/>
    <property type="molecule type" value="Genomic_DNA"/>
</dbReference>
<reference evidence="1 2" key="1">
    <citation type="submission" date="2015-01" db="EMBL/GenBank/DDBJ databases">
        <title>Genome of allotetraploid Gossypium barbadense reveals genomic plasticity and fiber elongation in cotton evolution.</title>
        <authorList>
            <person name="Chen X."/>
            <person name="Liu X."/>
            <person name="Zhao B."/>
            <person name="Zheng H."/>
            <person name="Hu Y."/>
            <person name="Lu G."/>
            <person name="Yang C."/>
            <person name="Chen J."/>
            <person name="Shan C."/>
            <person name="Zhang L."/>
            <person name="Zhou Y."/>
            <person name="Wang L."/>
            <person name="Guo W."/>
            <person name="Bai Y."/>
            <person name="Ruan J."/>
            <person name="Shangguan X."/>
            <person name="Mao Y."/>
            <person name="Jiang J."/>
            <person name="Zhu Y."/>
            <person name="Lei J."/>
            <person name="Kang H."/>
            <person name="Chen S."/>
            <person name="He X."/>
            <person name="Wang R."/>
            <person name="Wang Y."/>
            <person name="Chen J."/>
            <person name="Wang L."/>
            <person name="Yu S."/>
            <person name="Wang B."/>
            <person name="Wei J."/>
            <person name="Song S."/>
            <person name="Lu X."/>
            <person name="Gao Z."/>
            <person name="Gu W."/>
            <person name="Deng X."/>
            <person name="Ma D."/>
            <person name="Wang S."/>
            <person name="Liang W."/>
            <person name="Fang L."/>
            <person name="Cai C."/>
            <person name="Zhu X."/>
            <person name="Zhou B."/>
            <person name="Zhang Y."/>
            <person name="Chen Z."/>
            <person name="Xu S."/>
            <person name="Zhu R."/>
            <person name="Wang S."/>
            <person name="Zhang T."/>
            <person name="Zhao G."/>
        </authorList>
    </citation>
    <scope>NUCLEOTIDE SEQUENCE [LARGE SCALE GENOMIC DNA]</scope>
    <source>
        <strain evidence="2">cv. Xinhai21</strain>
        <tissue evidence="1">Leaf</tissue>
    </source>
</reference>
<gene>
    <name evidence="1" type="ORF">GOBAR_AA02830</name>
</gene>
<evidence type="ECO:0000313" key="1">
    <source>
        <dbReference type="EMBL" id="PPS17731.1"/>
    </source>
</evidence>
<evidence type="ECO:0000313" key="2">
    <source>
        <dbReference type="Proteomes" id="UP000239757"/>
    </source>
</evidence>
<sequence length="133" mass="14366">MVVEVGFHNHSAKRRGYHGGQCCGGYGRGRAGHDSRGLSFPKGLFLGGQKLLSMKQPYKPVCDSMVAEKEPKVSSYMSHVRVDVDGSISVSFGLMVKGEGYKVCEIENMPLTHAPQEVCIVNINDASAFSSPC</sequence>
<accession>A0A2P5YQA9</accession>
<name>A0A2P5YQA9_GOSBA</name>